<sequence>MSVVPEQPDQSDPSLRLLWRHRTVAPEEPKTKRGPKQKVSVDEVVDAAIDLADAEGLAAVTMRAIAQRFGLGAMTLYSYVPNRDALLVLMADQVTGRTVLPDLPEDPRKRLELLARLQHDELRAHPWLLEVQDVRPWLGPNMSDRYEWQLQAVDGLGLTDLEMDQTVAVLMGFAGNIARSELMKRRAEKVTGMTEAEWWAANYDTLNEVMAGSHYPLANRVGTAAGETYQAATDPARELDYGLARIIDGVLAHVAERSPD</sequence>
<dbReference type="Gene3D" id="1.10.357.10">
    <property type="entry name" value="Tetracycline Repressor, domain 2"/>
    <property type="match status" value="1"/>
</dbReference>
<feature type="domain" description="HTH tetR-type" evidence="5">
    <location>
        <begin position="38"/>
        <end position="98"/>
    </location>
</feature>
<reference evidence="6 7" key="1">
    <citation type="submission" date="2020-07" db="EMBL/GenBank/DDBJ databases">
        <title>Sequencing the genomes of 1000 actinobacteria strains.</title>
        <authorList>
            <person name="Klenk H.-P."/>
        </authorList>
    </citation>
    <scope>NUCLEOTIDE SEQUENCE [LARGE SCALE GENOMIC DNA]</scope>
    <source>
        <strain evidence="6 7">DSM 26487</strain>
    </source>
</reference>
<dbReference type="InterPro" id="IPR036271">
    <property type="entry name" value="Tet_transcr_reg_TetR-rel_C_sf"/>
</dbReference>
<dbReference type="PANTHER" id="PTHR30055:SF151">
    <property type="entry name" value="TRANSCRIPTIONAL REGULATORY PROTEIN"/>
    <property type="match status" value="1"/>
</dbReference>
<dbReference type="Gene3D" id="1.10.10.60">
    <property type="entry name" value="Homeodomain-like"/>
    <property type="match status" value="1"/>
</dbReference>
<dbReference type="Pfam" id="PF02909">
    <property type="entry name" value="TetR_C_1"/>
    <property type="match status" value="1"/>
</dbReference>
<keyword evidence="2 4" id="KW-0238">DNA-binding</keyword>
<dbReference type="SUPFAM" id="SSF46689">
    <property type="entry name" value="Homeodomain-like"/>
    <property type="match status" value="1"/>
</dbReference>
<comment type="caution">
    <text evidence="6">The sequence shown here is derived from an EMBL/GenBank/DDBJ whole genome shotgun (WGS) entry which is preliminary data.</text>
</comment>
<keyword evidence="3" id="KW-0804">Transcription</keyword>
<dbReference type="InterPro" id="IPR004111">
    <property type="entry name" value="Repressor_TetR_C"/>
</dbReference>
<dbReference type="InterPro" id="IPR009057">
    <property type="entry name" value="Homeodomain-like_sf"/>
</dbReference>
<name>A0A7Z0DIP6_9ACTN</name>
<dbReference type="GO" id="GO:0045892">
    <property type="term" value="P:negative regulation of DNA-templated transcription"/>
    <property type="evidence" value="ECO:0007669"/>
    <property type="project" value="InterPro"/>
</dbReference>
<dbReference type="Proteomes" id="UP000564496">
    <property type="component" value="Unassembled WGS sequence"/>
</dbReference>
<organism evidence="6 7">
    <name type="scientific">Nocardioides panzhihuensis</name>
    <dbReference type="NCBI Taxonomy" id="860243"/>
    <lineage>
        <taxon>Bacteria</taxon>
        <taxon>Bacillati</taxon>
        <taxon>Actinomycetota</taxon>
        <taxon>Actinomycetes</taxon>
        <taxon>Propionibacteriales</taxon>
        <taxon>Nocardioidaceae</taxon>
        <taxon>Nocardioides</taxon>
    </lineage>
</organism>
<dbReference type="SUPFAM" id="SSF48498">
    <property type="entry name" value="Tetracyclin repressor-like, C-terminal domain"/>
    <property type="match status" value="1"/>
</dbReference>
<evidence type="ECO:0000256" key="3">
    <source>
        <dbReference type="ARBA" id="ARBA00023163"/>
    </source>
</evidence>
<feature type="DNA-binding region" description="H-T-H motif" evidence="4">
    <location>
        <begin position="61"/>
        <end position="80"/>
    </location>
</feature>
<dbReference type="PANTHER" id="PTHR30055">
    <property type="entry name" value="HTH-TYPE TRANSCRIPTIONAL REGULATOR RUTR"/>
    <property type="match status" value="1"/>
</dbReference>
<evidence type="ECO:0000256" key="1">
    <source>
        <dbReference type="ARBA" id="ARBA00023015"/>
    </source>
</evidence>
<dbReference type="InterPro" id="IPR001647">
    <property type="entry name" value="HTH_TetR"/>
</dbReference>
<dbReference type="GO" id="GO:0003700">
    <property type="term" value="F:DNA-binding transcription factor activity"/>
    <property type="evidence" value="ECO:0007669"/>
    <property type="project" value="TreeGrafter"/>
</dbReference>
<proteinExistence type="predicted"/>
<evidence type="ECO:0000313" key="6">
    <source>
        <dbReference type="EMBL" id="NYI76048.1"/>
    </source>
</evidence>
<dbReference type="InterPro" id="IPR050109">
    <property type="entry name" value="HTH-type_TetR-like_transc_reg"/>
</dbReference>
<evidence type="ECO:0000256" key="4">
    <source>
        <dbReference type="PROSITE-ProRule" id="PRU00335"/>
    </source>
</evidence>
<keyword evidence="7" id="KW-1185">Reference proteome</keyword>
<dbReference type="RefSeq" id="WP_179656729.1">
    <property type="nucleotide sequence ID" value="NZ_JACBZR010000001.1"/>
</dbReference>
<dbReference type="AlphaFoldDB" id="A0A7Z0DIP6"/>
<protein>
    <submittedName>
        <fullName evidence="6">AcrR family transcriptional regulator</fullName>
    </submittedName>
</protein>
<dbReference type="EMBL" id="JACBZR010000001">
    <property type="protein sequence ID" value="NYI76048.1"/>
    <property type="molecule type" value="Genomic_DNA"/>
</dbReference>
<gene>
    <name evidence="6" type="ORF">BJ988_000696</name>
</gene>
<keyword evidence="1" id="KW-0805">Transcription regulation</keyword>
<evidence type="ECO:0000259" key="5">
    <source>
        <dbReference type="PROSITE" id="PS50977"/>
    </source>
</evidence>
<dbReference type="GO" id="GO:0000976">
    <property type="term" value="F:transcription cis-regulatory region binding"/>
    <property type="evidence" value="ECO:0007669"/>
    <property type="project" value="TreeGrafter"/>
</dbReference>
<dbReference type="Pfam" id="PF00440">
    <property type="entry name" value="TetR_N"/>
    <property type="match status" value="1"/>
</dbReference>
<evidence type="ECO:0000313" key="7">
    <source>
        <dbReference type="Proteomes" id="UP000564496"/>
    </source>
</evidence>
<dbReference type="PROSITE" id="PS50977">
    <property type="entry name" value="HTH_TETR_2"/>
    <property type="match status" value="1"/>
</dbReference>
<accession>A0A7Z0DIP6</accession>
<evidence type="ECO:0000256" key="2">
    <source>
        <dbReference type="ARBA" id="ARBA00023125"/>
    </source>
</evidence>